<dbReference type="SMART" id="SM00530">
    <property type="entry name" value="HTH_XRE"/>
    <property type="match status" value="1"/>
</dbReference>
<feature type="domain" description="HTH cro/C1-type" evidence="2">
    <location>
        <begin position="20"/>
        <end position="72"/>
    </location>
</feature>
<name>A0A840FEC2_9BURK</name>
<dbReference type="Gene3D" id="1.10.260.40">
    <property type="entry name" value="lambda repressor-like DNA-binding domains"/>
    <property type="match status" value="1"/>
</dbReference>
<dbReference type="InterPro" id="IPR010982">
    <property type="entry name" value="Lambda_DNA-bd_dom_sf"/>
</dbReference>
<comment type="caution">
    <text evidence="3">The sequence shown here is derived from an EMBL/GenBank/DDBJ whole genome shotgun (WGS) entry which is preliminary data.</text>
</comment>
<sequence length="114" mass="12488">MLDVAFATVSELVEALGQRLRAQRIAQSLTQAELAQRAGVSGSAIKTLESTGMTTLETFVRVIQALGLVDELADLLTLRPTTSIAAMEQAQAAQRQRVRHPRKPPPQGRRQDRQ</sequence>
<dbReference type="PROSITE" id="PS50943">
    <property type="entry name" value="HTH_CROC1"/>
    <property type="match status" value="1"/>
</dbReference>
<proteinExistence type="predicted"/>
<dbReference type="InterPro" id="IPR001387">
    <property type="entry name" value="Cro/C1-type_HTH"/>
</dbReference>
<dbReference type="AlphaFoldDB" id="A0A840FEC2"/>
<organism evidence="3 4">
    <name type="scientific">Variovorax guangxiensis</name>
    <dbReference type="NCBI Taxonomy" id="1775474"/>
    <lineage>
        <taxon>Bacteria</taxon>
        <taxon>Pseudomonadati</taxon>
        <taxon>Pseudomonadota</taxon>
        <taxon>Betaproteobacteria</taxon>
        <taxon>Burkholderiales</taxon>
        <taxon>Comamonadaceae</taxon>
        <taxon>Variovorax</taxon>
    </lineage>
</organism>
<dbReference type="GO" id="GO:0003677">
    <property type="term" value="F:DNA binding"/>
    <property type="evidence" value="ECO:0007669"/>
    <property type="project" value="InterPro"/>
</dbReference>
<evidence type="ECO:0000313" key="4">
    <source>
        <dbReference type="Proteomes" id="UP000524450"/>
    </source>
</evidence>
<protein>
    <submittedName>
        <fullName evidence="3">Transcriptional regulator with XRE-family HTH domain</fullName>
    </submittedName>
</protein>
<reference evidence="3 4" key="1">
    <citation type="submission" date="2020-08" db="EMBL/GenBank/DDBJ databases">
        <title>Genomic Encyclopedia of Type Strains, Phase IV (KMG-V): Genome sequencing to study the core and pangenomes of soil and plant-associated prokaryotes.</title>
        <authorList>
            <person name="Whitman W."/>
        </authorList>
    </citation>
    <scope>NUCLEOTIDE SEQUENCE [LARGE SCALE GENOMIC DNA]</scope>
    <source>
        <strain evidence="3 4">34/80</strain>
    </source>
</reference>
<evidence type="ECO:0000256" key="1">
    <source>
        <dbReference type="SAM" id="MobiDB-lite"/>
    </source>
</evidence>
<dbReference type="SUPFAM" id="SSF47413">
    <property type="entry name" value="lambda repressor-like DNA-binding domains"/>
    <property type="match status" value="1"/>
</dbReference>
<accession>A0A840FEC2</accession>
<evidence type="ECO:0000259" key="2">
    <source>
        <dbReference type="PROSITE" id="PS50943"/>
    </source>
</evidence>
<feature type="region of interest" description="Disordered" evidence="1">
    <location>
        <begin position="87"/>
        <end position="114"/>
    </location>
</feature>
<dbReference type="RefSeq" id="WP_184634624.1">
    <property type="nucleotide sequence ID" value="NZ_JACIFZ010000001.1"/>
</dbReference>
<dbReference type="Pfam" id="PF13560">
    <property type="entry name" value="HTH_31"/>
    <property type="match status" value="1"/>
</dbReference>
<dbReference type="CDD" id="cd00093">
    <property type="entry name" value="HTH_XRE"/>
    <property type="match status" value="1"/>
</dbReference>
<evidence type="ECO:0000313" key="3">
    <source>
        <dbReference type="EMBL" id="MBB4219432.1"/>
    </source>
</evidence>
<gene>
    <name evidence="3" type="ORF">GGD71_000179</name>
</gene>
<dbReference type="Proteomes" id="UP000524450">
    <property type="component" value="Unassembled WGS sequence"/>
</dbReference>
<dbReference type="EMBL" id="JACIFZ010000001">
    <property type="protein sequence ID" value="MBB4219432.1"/>
    <property type="molecule type" value="Genomic_DNA"/>
</dbReference>